<dbReference type="Proteomes" id="UP001054945">
    <property type="component" value="Unassembled WGS sequence"/>
</dbReference>
<evidence type="ECO:0000313" key="1">
    <source>
        <dbReference type="EMBL" id="GIY11888.1"/>
    </source>
</evidence>
<name>A0AAV4QPB4_CAEEX</name>
<organism evidence="1 2">
    <name type="scientific">Caerostris extrusa</name>
    <name type="common">Bark spider</name>
    <name type="synonym">Caerostris bankana</name>
    <dbReference type="NCBI Taxonomy" id="172846"/>
    <lineage>
        <taxon>Eukaryota</taxon>
        <taxon>Metazoa</taxon>
        <taxon>Ecdysozoa</taxon>
        <taxon>Arthropoda</taxon>
        <taxon>Chelicerata</taxon>
        <taxon>Arachnida</taxon>
        <taxon>Araneae</taxon>
        <taxon>Araneomorphae</taxon>
        <taxon>Entelegynae</taxon>
        <taxon>Araneoidea</taxon>
        <taxon>Araneidae</taxon>
        <taxon>Caerostris</taxon>
    </lineage>
</organism>
<proteinExistence type="predicted"/>
<accession>A0AAV4QPB4</accession>
<protein>
    <submittedName>
        <fullName evidence="1">Uncharacterized protein</fullName>
    </submittedName>
</protein>
<dbReference type="EMBL" id="BPLR01006717">
    <property type="protein sequence ID" value="GIY11888.1"/>
    <property type="molecule type" value="Genomic_DNA"/>
</dbReference>
<comment type="caution">
    <text evidence="1">The sequence shown here is derived from an EMBL/GenBank/DDBJ whole genome shotgun (WGS) entry which is preliminary data.</text>
</comment>
<reference evidence="1 2" key="1">
    <citation type="submission" date="2021-06" db="EMBL/GenBank/DDBJ databases">
        <title>Caerostris extrusa draft genome.</title>
        <authorList>
            <person name="Kono N."/>
            <person name="Arakawa K."/>
        </authorList>
    </citation>
    <scope>NUCLEOTIDE SEQUENCE [LARGE SCALE GENOMIC DNA]</scope>
</reference>
<gene>
    <name evidence="1" type="ORF">CEXT_94791</name>
</gene>
<evidence type="ECO:0000313" key="2">
    <source>
        <dbReference type="Proteomes" id="UP001054945"/>
    </source>
</evidence>
<sequence length="123" mass="14668">MCQLFRDHPLIPEIFLLNGHREKQIQVVKARESLPYFEAKQRGSISKQKHMPLLKPRILTLKRKCIKALNLLKSFIKYICVFTNMLLMTLGRHIFHQPSEHFKLWTWLYALLAFTQMDFNVAK</sequence>
<keyword evidence="2" id="KW-1185">Reference proteome</keyword>
<dbReference type="AlphaFoldDB" id="A0AAV4QPB4"/>